<sequence>MLLAATAPAVKPSFGPPSHSPCVPDPGHCCSHHGAPAPGRQRRHGAELQAAAALPVKPSSGSSPPSWFVPQARPP</sequence>
<reference evidence="2" key="2">
    <citation type="journal article" date="2015" name="Data Brief">
        <title>Shoot transcriptome of the giant reed, Arundo donax.</title>
        <authorList>
            <person name="Barrero R.A."/>
            <person name="Guerrero F.D."/>
            <person name="Moolhuijzen P."/>
            <person name="Goolsby J.A."/>
            <person name="Tidwell J."/>
            <person name="Bellgard S.E."/>
            <person name="Bellgard M.I."/>
        </authorList>
    </citation>
    <scope>NUCLEOTIDE SEQUENCE</scope>
    <source>
        <tissue evidence="2">Shoot tissue taken approximately 20 cm above the soil surface</tissue>
    </source>
</reference>
<name>A0A0A9HY48_ARUDO</name>
<reference evidence="2" key="1">
    <citation type="submission" date="2014-09" db="EMBL/GenBank/DDBJ databases">
        <authorList>
            <person name="Magalhaes I.L.F."/>
            <person name="Oliveira U."/>
            <person name="Santos F.R."/>
            <person name="Vidigal T.H.D.A."/>
            <person name="Brescovit A.D."/>
            <person name="Santos A.J."/>
        </authorList>
    </citation>
    <scope>NUCLEOTIDE SEQUENCE</scope>
    <source>
        <tissue evidence="2">Shoot tissue taken approximately 20 cm above the soil surface</tissue>
    </source>
</reference>
<dbReference type="AlphaFoldDB" id="A0A0A9HY48"/>
<feature type="region of interest" description="Disordered" evidence="1">
    <location>
        <begin position="1"/>
        <end position="75"/>
    </location>
</feature>
<evidence type="ECO:0000256" key="1">
    <source>
        <dbReference type="SAM" id="MobiDB-lite"/>
    </source>
</evidence>
<accession>A0A0A9HY48</accession>
<protein>
    <submittedName>
        <fullName evidence="2">Uncharacterized protein</fullName>
    </submittedName>
</protein>
<proteinExistence type="predicted"/>
<dbReference type="EMBL" id="GBRH01158080">
    <property type="protein sequence ID" value="JAE39816.1"/>
    <property type="molecule type" value="Transcribed_RNA"/>
</dbReference>
<evidence type="ECO:0000313" key="2">
    <source>
        <dbReference type="EMBL" id="JAE39816.1"/>
    </source>
</evidence>
<organism evidence="2">
    <name type="scientific">Arundo donax</name>
    <name type="common">Giant reed</name>
    <name type="synonym">Donax arundinaceus</name>
    <dbReference type="NCBI Taxonomy" id="35708"/>
    <lineage>
        <taxon>Eukaryota</taxon>
        <taxon>Viridiplantae</taxon>
        <taxon>Streptophyta</taxon>
        <taxon>Embryophyta</taxon>
        <taxon>Tracheophyta</taxon>
        <taxon>Spermatophyta</taxon>
        <taxon>Magnoliopsida</taxon>
        <taxon>Liliopsida</taxon>
        <taxon>Poales</taxon>
        <taxon>Poaceae</taxon>
        <taxon>PACMAD clade</taxon>
        <taxon>Arundinoideae</taxon>
        <taxon>Arundineae</taxon>
        <taxon>Arundo</taxon>
    </lineage>
</organism>